<accession>A0ABD3U6B2</accession>
<reference evidence="2 3" key="1">
    <citation type="submission" date="2024-12" db="EMBL/GenBank/DDBJ databases">
        <title>The unique morphological basis and parallel evolutionary history of personate flowers in Penstemon.</title>
        <authorList>
            <person name="Depatie T.H."/>
            <person name="Wessinger C.A."/>
        </authorList>
    </citation>
    <scope>NUCLEOTIDE SEQUENCE [LARGE SCALE GENOMIC DNA]</scope>
    <source>
        <strain evidence="2">WTNN_2</strain>
        <tissue evidence="2">Leaf</tissue>
    </source>
</reference>
<dbReference type="Pfam" id="PF02458">
    <property type="entry name" value="Transferase"/>
    <property type="match status" value="1"/>
</dbReference>
<dbReference type="InterPro" id="IPR023213">
    <property type="entry name" value="CAT-like_dom_sf"/>
</dbReference>
<comment type="caution">
    <text evidence="2">The sequence shown here is derived from an EMBL/GenBank/DDBJ whole genome shotgun (WGS) entry which is preliminary data.</text>
</comment>
<organism evidence="2 3">
    <name type="scientific">Penstemon smallii</name>
    <dbReference type="NCBI Taxonomy" id="265156"/>
    <lineage>
        <taxon>Eukaryota</taxon>
        <taxon>Viridiplantae</taxon>
        <taxon>Streptophyta</taxon>
        <taxon>Embryophyta</taxon>
        <taxon>Tracheophyta</taxon>
        <taxon>Spermatophyta</taxon>
        <taxon>Magnoliopsida</taxon>
        <taxon>eudicotyledons</taxon>
        <taxon>Gunneridae</taxon>
        <taxon>Pentapetalae</taxon>
        <taxon>asterids</taxon>
        <taxon>lamiids</taxon>
        <taxon>Lamiales</taxon>
        <taxon>Plantaginaceae</taxon>
        <taxon>Cheloneae</taxon>
        <taxon>Penstemon</taxon>
    </lineage>
</organism>
<dbReference type="Proteomes" id="UP001634393">
    <property type="component" value="Unassembled WGS sequence"/>
</dbReference>
<dbReference type="PANTHER" id="PTHR31642">
    <property type="entry name" value="TRICHOTHECENE 3-O-ACETYLTRANSFERASE"/>
    <property type="match status" value="1"/>
</dbReference>
<dbReference type="Gene3D" id="3.30.559.10">
    <property type="entry name" value="Chloramphenicol acetyltransferase-like domain"/>
    <property type="match status" value="2"/>
</dbReference>
<dbReference type="PANTHER" id="PTHR31642:SF26">
    <property type="entry name" value="HXXXD-TYPE ACYL-TRANSFERASE FAMILY PROTEIN"/>
    <property type="match status" value="1"/>
</dbReference>
<dbReference type="AlphaFoldDB" id="A0ABD3U6B2"/>
<dbReference type="EMBL" id="JBJXBP010000002">
    <property type="protein sequence ID" value="KAL3844118.1"/>
    <property type="molecule type" value="Genomic_DNA"/>
</dbReference>
<dbReference type="InterPro" id="IPR050317">
    <property type="entry name" value="Plant_Fungal_Acyltransferase"/>
</dbReference>
<sequence length="445" mass="50207">MAEVSIICKRTVISTMPVQPGKFIPLSVLDRVMERNHVRSVFYYQFPSERKSGELTDKLRESISEMLSAFPLVMGRLLRSPDEGQWMVKCNDAGLRMVEANAKGTVNEWLQNLDREKELKLVHWEEMSHKPYFWSPFYVQITEFEGGGLAIGLSCTHLLSDPTSATMIIKAWADTTLGGKHIHQPPLFHPLPPQRQGNTYTNHQPYLINHYKSAIQNPVPISKHKHKTITLLFSQEMVRNCIAMAGIPNAHDHEKKLTPFEALSALFWTRTSKVKGMEGSLIDMSITLDTRRVLGLDNGFFGNYTVYNKVRGDGLDENELSKAAFAIKEVVSKMESDGVMDLIEWLEQEKCEIPPLMNGYHLVCVNLENVDSYSAIFEDNVSPVHVSYYIEPSVGPGQVLILPSPRSEGAFGRVVMVTLPEDEAEKLLNDELIQQFAPTTLMGLN</sequence>
<keyword evidence="3" id="KW-1185">Reference proteome</keyword>
<comment type="similarity">
    <text evidence="1">Belongs to the plant acyltransferase family.</text>
</comment>
<evidence type="ECO:0000313" key="2">
    <source>
        <dbReference type="EMBL" id="KAL3844118.1"/>
    </source>
</evidence>
<protein>
    <submittedName>
        <fullName evidence="2">Uncharacterized protein</fullName>
    </submittedName>
</protein>
<evidence type="ECO:0000256" key="1">
    <source>
        <dbReference type="ARBA" id="ARBA00009861"/>
    </source>
</evidence>
<name>A0ABD3U6B2_9LAMI</name>
<evidence type="ECO:0000313" key="3">
    <source>
        <dbReference type="Proteomes" id="UP001634393"/>
    </source>
</evidence>
<proteinExistence type="inferred from homology"/>
<gene>
    <name evidence="2" type="ORF">ACJIZ3_001521</name>
</gene>